<feature type="compositionally biased region" description="Basic residues" evidence="1">
    <location>
        <begin position="472"/>
        <end position="481"/>
    </location>
</feature>
<feature type="region of interest" description="Disordered" evidence="1">
    <location>
        <begin position="164"/>
        <end position="497"/>
    </location>
</feature>
<proteinExistence type="predicted"/>
<dbReference type="EMBL" id="FN649749">
    <property type="protein sequence ID" value="CBN75555.1"/>
    <property type="molecule type" value="Genomic_DNA"/>
</dbReference>
<evidence type="ECO:0000313" key="2">
    <source>
        <dbReference type="EMBL" id="CBN75555.1"/>
    </source>
</evidence>
<dbReference type="EMBL" id="FN647924">
    <property type="protein sequence ID" value="CBN75555.1"/>
    <property type="molecule type" value="Genomic_DNA"/>
</dbReference>
<organism evidence="2 3">
    <name type="scientific">Ectocarpus siliculosus</name>
    <name type="common">Brown alga</name>
    <name type="synonym">Conferva siliculosa</name>
    <dbReference type="NCBI Taxonomy" id="2880"/>
    <lineage>
        <taxon>Eukaryota</taxon>
        <taxon>Sar</taxon>
        <taxon>Stramenopiles</taxon>
        <taxon>Ochrophyta</taxon>
        <taxon>PX clade</taxon>
        <taxon>Phaeophyceae</taxon>
        <taxon>Ectocarpales</taxon>
        <taxon>Ectocarpaceae</taxon>
        <taxon>Ectocarpus</taxon>
    </lineage>
</organism>
<sequence length="582" mass="58705">MADDAWGLGTTIYWLLTGREDYVPGAQVQSTWGGDEVDIDYESPAPAHGNREQSQTREDGAPTCAGTVCSALPDLLSLDPGRRETALAMAARHAQLVHTRTFGSPSSSPGGNPPFLTAASSPNKGTGSSPPRLRKGRRAASSSASEAIAFPCSLPWTPAALKRNDGREEEPATATAEEAEATAVVGGSETSQGGHGPEPAGGVEGGMAGAGDGKEAAVMATASNGATEEEEDGVEHSPSNKSVGVGERSPTGKRTPSTQEPKIGDETKSVAVGTSPTTSPRATSNMVGTSTSSPRARSPKSKGTQLGSQDPTGSGPGIIGQRDPDPAGHSSPPREARDGRSRGSNNDTEVVPGGGGIFEDGLEGSAGHPAKDELEETLSVFPLGEAGRVEGGGGNHSLGGTQVDFPAGMSSGDEAGGKGTGNGRESASFRRSEDAGSFAKDGNVVAPRRHRVAGGSGGDAGPPDGSGDLRSRNNKNKKKNRVAPIDLVNTKTRPPAEEASIVAGREGASTATACSNGDGGGINFAKNVRRSSSGSTLLGSTNAAAQKKRHSADAGVQCSRPAESSDQLVGQVARGGCGCTVM</sequence>
<reference evidence="2 3" key="1">
    <citation type="journal article" date="2010" name="Nature">
        <title>The Ectocarpus genome and the independent evolution of multicellularity in brown algae.</title>
        <authorList>
            <person name="Cock J.M."/>
            <person name="Sterck L."/>
            <person name="Rouze P."/>
            <person name="Scornet D."/>
            <person name="Allen A.E."/>
            <person name="Amoutzias G."/>
            <person name="Anthouard V."/>
            <person name="Artiguenave F."/>
            <person name="Aury J.M."/>
            <person name="Badger J.H."/>
            <person name="Beszteri B."/>
            <person name="Billiau K."/>
            <person name="Bonnet E."/>
            <person name="Bothwell J.H."/>
            <person name="Bowler C."/>
            <person name="Boyen C."/>
            <person name="Brownlee C."/>
            <person name="Carrano C.J."/>
            <person name="Charrier B."/>
            <person name="Cho G.Y."/>
            <person name="Coelho S.M."/>
            <person name="Collen J."/>
            <person name="Corre E."/>
            <person name="Da Silva C."/>
            <person name="Delage L."/>
            <person name="Delaroque N."/>
            <person name="Dittami S.M."/>
            <person name="Doulbeau S."/>
            <person name="Elias M."/>
            <person name="Farnham G."/>
            <person name="Gachon C.M."/>
            <person name="Gschloessl B."/>
            <person name="Heesch S."/>
            <person name="Jabbari K."/>
            <person name="Jubin C."/>
            <person name="Kawai H."/>
            <person name="Kimura K."/>
            <person name="Kloareg B."/>
            <person name="Kupper F.C."/>
            <person name="Lang D."/>
            <person name="Le Bail A."/>
            <person name="Leblanc C."/>
            <person name="Lerouge P."/>
            <person name="Lohr M."/>
            <person name="Lopez P.J."/>
            <person name="Martens C."/>
            <person name="Maumus F."/>
            <person name="Michel G."/>
            <person name="Miranda-Saavedra D."/>
            <person name="Morales J."/>
            <person name="Moreau H."/>
            <person name="Motomura T."/>
            <person name="Nagasato C."/>
            <person name="Napoli C.A."/>
            <person name="Nelson D.R."/>
            <person name="Nyvall-Collen P."/>
            <person name="Peters A.F."/>
            <person name="Pommier C."/>
            <person name="Potin P."/>
            <person name="Poulain J."/>
            <person name="Quesneville H."/>
            <person name="Read B."/>
            <person name="Rensing S.A."/>
            <person name="Ritter A."/>
            <person name="Rousvoal S."/>
            <person name="Samanta M."/>
            <person name="Samson G."/>
            <person name="Schroeder D.C."/>
            <person name="Segurens B."/>
            <person name="Strittmatter M."/>
            <person name="Tonon T."/>
            <person name="Tregear J.W."/>
            <person name="Valentin K."/>
            <person name="von Dassow P."/>
            <person name="Yamagishi T."/>
            <person name="Van de Peer Y."/>
            <person name="Wincker P."/>
        </authorList>
    </citation>
    <scope>NUCLEOTIDE SEQUENCE [LARGE SCALE GENOMIC DNA]</scope>
    <source>
        <strain evidence="3">Ec32 / CCAP1310/4</strain>
    </source>
</reference>
<feature type="compositionally biased region" description="Low complexity" evidence="1">
    <location>
        <begin position="532"/>
        <end position="541"/>
    </location>
</feature>
<feature type="compositionally biased region" description="Basic and acidic residues" evidence="1">
    <location>
        <begin position="322"/>
        <end position="341"/>
    </location>
</feature>
<feature type="compositionally biased region" description="Basic and acidic residues" evidence="1">
    <location>
        <begin position="49"/>
        <end position="60"/>
    </location>
</feature>
<evidence type="ECO:0000256" key="1">
    <source>
        <dbReference type="SAM" id="MobiDB-lite"/>
    </source>
</evidence>
<evidence type="ECO:0008006" key="4">
    <source>
        <dbReference type="Google" id="ProtNLM"/>
    </source>
</evidence>
<evidence type="ECO:0000313" key="3">
    <source>
        <dbReference type="Proteomes" id="UP000002630"/>
    </source>
</evidence>
<gene>
    <name evidence="2" type="ORF">Esi_0128_0038</name>
</gene>
<dbReference type="Proteomes" id="UP000002630">
    <property type="component" value="Linkage Group LG24"/>
</dbReference>
<accession>D8LDX9</accession>
<feature type="region of interest" description="Disordered" evidence="1">
    <location>
        <begin position="99"/>
        <end position="146"/>
    </location>
</feature>
<feature type="compositionally biased region" description="Polar residues" evidence="1">
    <location>
        <begin position="272"/>
        <end position="312"/>
    </location>
</feature>
<keyword evidence="3" id="KW-1185">Reference proteome</keyword>
<feature type="compositionally biased region" description="Gly residues" evidence="1">
    <location>
        <begin position="202"/>
        <end position="211"/>
    </location>
</feature>
<feature type="compositionally biased region" description="Polar residues" evidence="1">
    <location>
        <begin position="118"/>
        <end position="129"/>
    </location>
</feature>
<dbReference type="InParanoid" id="D8LDX9"/>
<feature type="compositionally biased region" description="Low complexity" evidence="1">
    <location>
        <begin position="103"/>
        <end position="114"/>
    </location>
</feature>
<name>D8LDX9_ECTSI</name>
<dbReference type="AlphaFoldDB" id="D8LDX9"/>
<feature type="region of interest" description="Disordered" evidence="1">
    <location>
        <begin position="36"/>
        <end position="62"/>
    </location>
</feature>
<protein>
    <recommendedName>
        <fullName evidence="4">Protein kinase domain-containing protein</fullName>
    </recommendedName>
</protein>
<feature type="region of interest" description="Disordered" evidence="1">
    <location>
        <begin position="532"/>
        <end position="564"/>
    </location>
</feature>